<gene>
    <name evidence="1" type="ORF">S01H4_45847</name>
</gene>
<proteinExistence type="predicted"/>
<reference evidence="1" key="1">
    <citation type="journal article" date="2014" name="Front. Microbiol.">
        <title>High frequency of phylogenetically diverse reductive dehalogenase-homologous genes in deep subseafloor sedimentary metagenomes.</title>
        <authorList>
            <person name="Kawai M."/>
            <person name="Futagami T."/>
            <person name="Toyoda A."/>
            <person name="Takaki Y."/>
            <person name="Nishi S."/>
            <person name="Hori S."/>
            <person name="Arai W."/>
            <person name="Tsubouchi T."/>
            <person name="Morono Y."/>
            <person name="Uchiyama I."/>
            <person name="Ito T."/>
            <person name="Fujiyama A."/>
            <person name="Inagaki F."/>
            <person name="Takami H."/>
        </authorList>
    </citation>
    <scope>NUCLEOTIDE SEQUENCE</scope>
    <source>
        <strain evidence="1">Expedition CK06-06</strain>
    </source>
</reference>
<evidence type="ECO:0000313" key="1">
    <source>
        <dbReference type="EMBL" id="GAH02372.1"/>
    </source>
</evidence>
<comment type="caution">
    <text evidence="1">The sequence shown here is derived from an EMBL/GenBank/DDBJ whole genome shotgun (WGS) entry which is preliminary data.</text>
</comment>
<sequence length="43" mass="4944">TRVKMVVFANLYQGVFWIRATTVSPVIVLTDTPEDYARYLLPV</sequence>
<dbReference type="AlphaFoldDB" id="X1C4T1"/>
<protein>
    <submittedName>
        <fullName evidence="1">Uncharacterized protein</fullName>
    </submittedName>
</protein>
<feature type="non-terminal residue" evidence="1">
    <location>
        <position position="1"/>
    </location>
</feature>
<organism evidence="1">
    <name type="scientific">marine sediment metagenome</name>
    <dbReference type="NCBI Taxonomy" id="412755"/>
    <lineage>
        <taxon>unclassified sequences</taxon>
        <taxon>metagenomes</taxon>
        <taxon>ecological metagenomes</taxon>
    </lineage>
</organism>
<name>X1C4T1_9ZZZZ</name>
<accession>X1C4T1</accession>
<dbReference type="EMBL" id="BART01025559">
    <property type="protein sequence ID" value="GAH02372.1"/>
    <property type="molecule type" value="Genomic_DNA"/>
</dbReference>